<feature type="domain" description="Ketopantoate reductase N-terminal" evidence="5">
    <location>
        <begin position="3"/>
        <end position="142"/>
    </location>
</feature>
<evidence type="ECO:0000259" key="5">
    <source>
        <dbReference type="Pfam" id="PF02558"/>
    </source>
</evidence>
<evidence type="ECO:0000259" key="6">
    <source>
        <dbReference type="Pfam" id="PF08546"/>
    </source>
</evidence>
<evidence type="ECO:0008006" key="9">
    <source>
        <dbReference type="Google" id="ProtNLM"/>
    </source>
</evidence>
<dbReference type="InterPro" id="IPR008927">
    <property type="entry name" value="6-PGluconate_DH-like_C_sf"/>
</dbReference>
<dbReference type="GO" id="GO:0050661">
    <property type="term" value="F:NADP binding"/>
    <property type="evidence" value="ECO:0007669"/>
    <property type="project" value="TreeGrafter"/>
</dbReference>
<keyword evidence="2" id="KW-0521">NADP</keyword>
<keyword evidence="8" id="KW-1185">Reference proteome</keyword>
<dbReference type="AlphaFoldDB" id="A0AA39YRA9"/>
<dbReference type="Pfam" id="PF08546">
    <property type="entry name" value="ApbA_C"/>
    <property type="match status" value="1"/>
</dbReference>
<evidence type="ECO:0000256" key="1">
    <source>
        <dbReference type="ARBA" id="ARBA00007870"/>
    </source>
</evidence>
<comment type="caution">
    <text evidence="7">The sequence shown here is derived from an EMBL/GenBank/DDBJ whole genome shotgun (WGS) entry which is preliminary data.</text>
</comment>
<sequence>DEVHVMGLDLKGRYIAHTLAGSPNIPNVHFFIHKHFFWRDAARDGRTLTITMKKRKQYDTRYGVKPEYTGDWTGNSENRPLNEGHITNLIVTVPAGYVIQALEPIVHRLDHRSTICLIQDALGVAQDVAETLFPDELRRPTIVLGHETSTLRHMPEQNELIKSGHLGVELGTRRKLVLTLPPPEMYFKGSGPPIRYHPRKHRVLRTTSFFRLLETVPALQATPCRFSNFLRDYKLKMVALRAIADPVATLLDITYDKFAEHSYARRLVENCLGEMCEVISRLPEFKDDWSRRFSKARLTGELRRELFEVIKNQQTADSRMRVQVNRGMMTDIDYTTGYLVKRGRELGAKVDALETLMLAVKAKQLVALQRQDVCIPFKEYFKRQPSGQLDPGSRRTQKEEGRVAEEEEHTVEGEPHVEKSEVTVPESQDPQETRGPLAEAEERKVEEEKDLVEAYENLRDGMRV</sequence>
<dbReference type="EMBL" id="JAULSV010000001">
    <property type="protein sequence ID" value="KAK0656471.1"/>
    <property type="molecule type" value="Genomic_DNA"/>
</dbReference>
<dbReference type="InterPro" id="IPR013332">
    <property type="entry name" value="KPR_N"/>
</dbReference>
<feature type="non-terminal residue" evidence="7">
    <location>
        <position position="1"/>
    </location>
</feature>
<organism evidence="7 8">
    <name type="scientific">Cercophora newfieldiana</name>
    <dbReference type="NCBI Taxonomy" id="92897"/>
    <lineage>
        <taxon>Eukaryota</taxon>
        <taxon>Fungi</taxon>
        <taxon>Dikarya</taxon>
        <taxon>Ascomycota</taxon>
        <taxon>Pezizomycotina</taxon>
        <taxon>Sordariomycetes</taxon>
        <taxon>Sordariomycetidae</taxon>
        <taxon>Sordariales</taxon>
        <taxon>Lasiosphaeriaceae</taxon>
        <taxon>Cercophora</taxon>
    </lineage>
</organism>
<dbReference type="InterPro" id="IPR050838">
    <property type="entry name" value="Ketopantoate_reductase"/>
</dbReference>
<dbReference type="PANTHER" id="PTHR43765">
    <property type="entry name" value="2-DEHYDROPANTOATE 2-REDUCTASE-RELATED"/>
    <property type="match status" value="1"/>
</dbReference>
<evidence type="ECO:0000256" key="3">
    <source>
        <dbReference type="ARBA" id="ARBA00023002"/>
    </source>
</evidence>
<dbReference type="Proteomes" id="UP001174936">
    <property type="component" value="Unassembled WGS sequence"/>
</dbReference>
<gene>
    <name evidence="7" type="ORF">B0T16DRAFT_316400</name>
</gene>
<dbReference type="SUPFAM" id="SSF48179">
    <property type="entry name" value="6-phosphogluconate dehydrogenase C-terminal domain-like"/>
    <property type="match status" value="1"/>
</dbReference>
<dbReference type="GO" id="GO:0008677">
    <property type="term" value="F:2-dehydropantoate 2-reductase activity"/>
    <property type="evidence" value="ECO:0007669"/>
    <property type="project" value="TreeGrafter"/>
</dbReference>
<comment type="similarity">
    <text evidence="1">Belongs to the ketopantoate reductase family.</text>
</comment>
<accession>A0AA39YRA9</accession>
<protein>
    <recommendedName>
        <fullName evidence="9">Ketopantoate reductase C-terminal domain-containing protein</fullName>
    </recommendedName>
</protein>
<dbReference type="Gene3D" id="1.10.1040.10">
    <property type="entry name" value="N-(1-d-carboxylethyl)-l-norvaline Dehydrogenase, domain 2"/>
    <property type="match status" value="1"/>
</dbReference>
<dbReference type="Pfam" id="PF02558">
    <property type="entry name" value="ApbA"/>
    <property type="match status" value="1"/>
</dbReference>
<evidence type="ECO:0000256" key="4">
    <source>
        <dbReference type="SAM" id="MobiDB-lite"/>
    </source>
</evidence>
<dbReference type="InterPro" id="IPR013328">
    <property type="entry name" value="6PGD_dom2"/>
</dbReference>
<dbReference type="InterPro" id="IPR013752">
    <property type="entry name" value="KPA_reductase"/>
</dbReference>
<dbReference type="PANTHER" id="PTHR43765:SF2">
    <property type="entry name" value="2-DEHYDROPANTOATE 2-REDUCTASE"/>
    <property type="match status" value="1"/>
</dbReference>
<feature type="domain" description="Ketopantoate reductase C-terminal" evidence="6">
    <location>
        <begin position="231"/>
        <end position="364"/>
    </location>
</feature>
<proteinExistence type="inferred from homology"/>
<evidence type="ECO:0000313" key="7">
    <source>
        <dbReference type="EMBL" id="KAK0656471.1"/>
    </source>
</evidence>
<evidence type="ECO:0000256" key="2">
    <source>
        <dbReference type="ARBA" id="ARBA00022857"/>
    </source>
</evidence>
<dbReference type="GO" id="GO:0005739">
    <property type="term" value="C:mitochondrion"/>
    <property type="evidence" value="ECO:0007669"/>
    <property type="project" value="TreeGrafter"/>
</dbReference>
<feature type="region of interest" description="Disordered" evidence="4">
    <location>
        <begin position="385"/>
        <end position="449"/>
    </location>
</feature>
<keyword evidence="3" id="KW-0560">Oxidoreductase</keyword>
<name>A0AA39YRA9_9PEZI</name>
<evidence type="ECO:0000313" key="8">
    <source>
        <dbReference type="Proteomes" id="UP001174936"/>
    </source>
</evidence>
<feature type="compositionally biased region" description="Basic and acidic residues" evidence="4">
    <location>
        <begin position="392"/>
        <end position="421"/>
    </location>
</feature>
<reference evidence="7" key="1">
    <citation type="submission" date="2023-06" db="EMBL/GenBank/DDBJ databases">
        <title>Genome-scale phylogeny and comparative genomics of the fungal order Sordariales.</title>
        <authorList>
            <consortium name="Lawrence Berkeley National Laboratory"/>
            <person name="Hensen N."/>
            <person name="Bonometti L."/>
            <person name="Westerberg I."/>
            <person name="Brannstrom I.O."/>
            <person name="Guillou S."/>
            <person name="Cros-Aarteil S."/>
            <person name="Calhoun S."/>
            <person name="Haridas S."/>
            <person name="Kuo A."/>
            <person name="Mondo S."/>
            <person name="Pangilinan J."/>
            <person name="Riley R."/>
            <person name="Labutti K."/>
            <person name="Andreopoulos B."/>
            <person name="Lipzen A."/>
            <person name="Chen C."/>
            <person name="Yanf M."/>
            <person name="Daum C."/>
            <person name="Ng V."/>
            <person name="Clum A."/>
            <person name="Steindorff A."/>
            <person name="Ohm R."/>
            <person name="Martin F."/>
            <person name="Silar P."/>
            <person name="Natvig D."/>
            <person name="Lalanne C."/>
            <person name="Gautier V."/>
            <person name="Ament-Velasquez S.L."/>
            <person name="Kruys A."/>
            <person name="Hutchinson M.I."/>
            <person name="Powell A.J."/>
            <person name="Barry K."/>
            <person name="Miller A.N."/>
            <person name="Grigoriev I.V."/>
            <person name="Debuchy R."/>
            <person name="Gladieux P."/>
            <person name="Thoren M.H."/>
            <person name="Johannesson H."/>
        </authorList>
    </citation>
    <scope>NUCLEOTIDE SEQUENCE</scope>
    <source>
        <strain evidence="7">SMH2532-1</strain>
    </source>
</reference>